<dbReference type="OrthoDB" id="270720at2759"/>
<organism evidence="3 4">
    <name type="scientific">Nannochloropsis gaditana</name>
    <dbReference type="NCBI Taxonomy" id="72520"/>
    <lineage>
        <taxon>Eukaryota</taxon>
        <taxon>Sar</taxon>
        <taxon>Stramenopiles</taxon>
        <taxon>Ochrophyta</taxon>
        <taxon>Eustigmatophyceae</taxon>
        <taxon>Eustigmatales</taxon>
        <taxon>Monodopsidaceae</taxon>
        <taxon>Nannochloropsis</taxon>
    </lineage>
</organism>
<feature type="compositionally biased region" description="Polar residues" evidence="2">
    <location>
        <begin position="42"/>
        <end position="54"/>
    </location>
</feature>
<feature type="compositionally biased region" description="Basic and acidic residues" evidence="2">
    <location>
        <begin position="112"/>
        <end position="133"/>
    </location>
</feature>
<dbReference type="Pfam" id="PF02493">
    <property type="entry name" value="MORN"/>
    <property type="match status" value="9"/>
</dbReference>
<proteinExistence type="predicted"/>
<dbReference type="InterPro" id="IPR003409">
    <property type="entry name" value="MORN"/>
</dbReference>
<protein>
    <submittedName>
        <fullName evidence="3">Morn repeat protein</fullName>
    </submittedName>
</protein>
<keyword evidence="4" id="KW-1185">Reference proteome</keyword>
<gene>
    <name evidence="3" type="primary">HYP</name>
    <name evidence="3" type="ORF">Naga_100124g2</name>
</gene>
<dbReference type="PANTHER" id="PTHR23084:SF263">
    <property type="entry name" value="MORN REPEAT-CONTAINING PROTEIN 1"/>
    <property type="match status" value="1"/>
</dbReference>
<feature type="region of interest" description="Disordered" evidence="2">
    <location>
        <begin position="214"/>
        <end position="234"/>
    </location>
</feature>
<dbReference type="PANTHER" id="PTHR23084">
    <property type="entry name" value="PHOSPHATIDYLINOSITOL-4-PHOSPHATE 5-KINASE RELATED"/>
    <property type="match status" value="1"/>
</dbReference>
<reference evidence="3 4" key="1">
    <citation type="journal article" date="2014" name="Mol. Plant">
        <title>Chromosome Scale Genome Assembly and Transcriptome Profiling of Nannochloropsis gaditana in Nitrogen Depletion.</title>
        <authorList>
            <person name="Corteggiani Carpinelli E."/>
            <person name="Telatin A."/>
            <person name="Vitulo N."/>
            <person name="Forcato C."/>
            <person name="D'Angelo M."/>
            <person name="Schiavon R."/>
            <person name="Vezzi A."/>
            <person name="Giacometti G.M."/>
            <person name="Morosinotto T."/>
            <person name="Valle G."/>
        </authorList>
    </citation>
    <scope>NUCLEOTIDE SEQUENCE [LARGE SCALE GENOMIC DNA]</scope>
    <source>
        <strain evidence="3 4">B-31</strain>
    </source>
</reference>
<feature type="region of interest" description="Disordered" evidence="2">
    <location>
        <begin position="112"/>
        <end position="143"/>
    </location>
</feature>
<feature type="compositionally biased region" description="Polar residues" evidence="2">
    <location>
        <begin position="223"/>
        <end position="232"/>
    </location>
</feature>
<evidence type="ECO:0000256" key="2">
    <source>
        <dbReference type="SAM" id="MobiDB-lite"/>
    </source>
</evidence>
<dbReference type="Gene3D" id="2.20.110.10">
    <property type="entry name" value="Histone H3 K4-specific methyltransferase SET7/9 N-terminal domain"/>
    <property type="match status" value="4"/>
</dbReference>
<sequence>MEVVLTGRLLLQRATPVTPSERIEGEAAPHPRQEDTCPGASETRSTNPANSATNDTATIFSEHGVDMEGNEATRPEDVISCAKYLWEGKWFFRGNKNKSSTFTYEVVWTRPQGDRHTEEQETRGKGEGLDQRQSESGTNAHVMSEEKVACVADNTSKTAAETVAAHEDVGGELSLDTRSSRKLSVSVSLPQHDSNADDDQHLRASHVGTDLMINTSRGDESIGTKNSNSLSGDTMRKKVKEMIETETPNWQTSTAGSWLHDVFPSDSSVSCRGGFTVHNPSRNGLKEIRETFKLHVVKTSQKVIDSNYVEVLGEGCNVYGEFILEGKINAQHGLRMICHRRYKKDLLKRNLRTNKAKSGGNSGSASHAHVLTGVGPSTAPSGDKHAASPSAEVKTQSVVALDQRRSSNRITLGVRRTPLFSDQAAGEGGFHLAMPVSATFAFSSAGKVLKAAQACNRAQIRRAWSKWWRWVSCCRVMEGGENGVVTENGATAGPALTKGSNKRKISSAGYAHPPCDSSGSVENKIQGIQQHTQLTRQQLQEWHVEQHTCDSRRTDQSNVEVPHIAEGWVSALADEDGEVYEGDVVDGERDGLGICFFPNGLLYQGRWVRGREHGRGKLMTHSRRLIYEGEWAEGKMSGKGRYVFPSGGIYEGDWRENVRQGRGNYHLPEGASYDGDWREDLRWGFGVFTWANGSMYEGEWVRGLRQGKGHLRCPEFEYIGQWTDNKMEGKGVCSYRDGQRYEGMWRGGVRDGRGRLVMANGAAQYEGRFREDILDGQGTLELQEPLPGAVEDEWVIPLDVKVDVARAHIKAGFGLGGT</sequence>
<dbReference type="SUPFAM" id="SSF82185">
    <property type="entry name" value="Histone H3 K4-specific methyltransferase SET7/9 N-terminal domain"/>
    <property type="match status" value="2"/>
</dbReference>
<feature type="region of interest" description="Disordered" evidence="2">
    <location>
        <begin position="353"/>
        <end position="397"/>
    </location>
</feature>
<accession>W7TR52</accession>
<evidence type="ECO:0000313" key="3">
    <source>
        <dbReference type="EMBL" id="EWM29710.1"/>
    </source>
</evidence>
<keyword evidence="1" id="KW-0677">Repeat</keyword>
<evidence type="ECO:0000256" key="1">
    <source>
        <dbReference type="ARBA" id="ARBA00022737"/>
    </source>
</evidence>
<feature type="compositionally biased region" description="Low complexity" evidence="2">
    <location>
        <begin position="356"/>
        <end position="369"/>
    </location>
</feature>
<feature type="compositionally biased region" description="Basic and acidic residues" evidence="2">
    <location>
        <begin position="21"/>
        <end position="35"/>
    </location>
</feature>
<dbReference type="AlphaFoldDB" id="W7TR52"/>
<comment type="caution">
    <text evidence="3">The sequence shown here is derived from an EMBL/GenBank/DDBJ whole genome shotgun (WGS) entry which is preliminary data.</text>
</comment>
<name>W7TR52_9STRA</name>
<feature type="region of interest" description="Disordered" evidence="2">
    <location>
        <begin position="15"/>
        <end position="54"/>
    </location>
</feature>
<dbReference type="Proteomes" id="UP000019335">
    <property type="component" value="Chromosome 2"/>
</dbReference>
<dbReference type="SMART" id="SM00698">
    <property type="entry name" value="MORN"/>
    <property type="match status" value="9"/>
</dbReference>
<evidence type="ECO:0000313" key="4">
    <source>
        <dbReference type="Proteomes" id="UP000019335"/>
    </source>
</evidence>
<dbReference type="EMBL" id="AZIL01000119">
    <property type="protein sequence ID" value="EWM29710.1"/>
    <property type="molecule type" value="Genomic_DNA"/>
</dbReference>